<evidence type="ECO:0000256" key="8">
    <source>
        <dbReference type="ARBA" id="ARBA00012016"/>
    </source>
</evidence>
<dbReference type="GO" id="GO:0043752">
    <property type="term" value="F:adenosylcobinamide kinase activity"/>
    <property type="evidence" value="ECO:0007669"/>
    <property type="project" value="UniProtKB-EC"/>
</dbReference>
<evidence type="ECO:0000256" key="17">
    <source>
        <dbReference type="ARBA" id="ARBA00030571"/>
    </source>
</evidence>
<evidence type="ECO:0000256" key="13">
    <source>
        <dbReference type="ARBA" id="ARBA00022777"/>
    </source>
</evidence>
<comment type="similarity">
    <text evidence="7">Belongs to the CobU/CobP family.</text>
</comment>
<name>A0A1M6CEH9_PSEXY</name>
<dbReference type="AlphaFoldDB" id="A0A1M6CEH9"/>
<dbReference type="SUPFAM" id="SSF52540">
    <property type="entry name" value="P-loop containing nucleoside triphosphate hydrolases"/>
    <property type="match status" value="1"/>
</dbReference>
<evidence type="ECO:0000256" key="1">
    <source>
        <dbReference type="ARBA" id="ARBA00000312"/>
    </source>
</evidence>
<keyword evidence="14" id="KW-0067">ATP-binding</keyword>
<dbReference type="PIRSF" id="PIRSF006135">
    <property type="entry name" value="CobU"/>
    <property type="match status" value="1"/>
</dbReference>
<organism evidence="20 21">
    <name type="scientific">Pseudobutyrivibrio xylanivorans DSM 14809</name>
    <dbReference type="NCBI Taxonomy" id="1123012"/>
    <lineage>
        <taxon>Bacteria</taxon>
        <taxon>Bacillati</taxon>
        <taxon>Bacillota</taxon>
        <taxon>Clostridia</taxon>
        <taxon>Lachnospirales</taxon>
        <taxon>Lachnospiraceae</taxon>
        <taxon>Pseudobutyrivibrio</taxon>
    </lineage>
</organism>
<evidence type="ECO:0000256" key="10">
    <source>
        <dbReference type="ARBA" id="ARBA00022573"/>
    </source>
</evidence>
<evidence type="ECO:0000256" key="18">
    <source>
        <dbReference type="PIRSR" id="PIRSR006135-1"/>
    </source>
</evidence>
<dbReference type="EC" id="2.7.1.156" evidence="8"/>
<dbReference type="STRING" id="185007.SAMN02910350_01755"/>
<feature type="binding site" evidence="19">
    <location>
        <begin position="50"/>
        <end position="53"/>
    </location>
    <ligand>
        <name>GTP</name>
        <dbReference type="ChEBI" id="CHEBI:37565"/>
    </ligand>
</feature>
<dbReference type="RefSeq" id="WP_072912773.1">
    <property type="nucleotide sequence ID" value="NZ_FQYQ01000003.1"/>
</dbReference>
<dbReference type="Proteomes" id="UP000184185">
    <property type="component" value="Unassembled WGS sequence"/>
</dbReference>
<keyword evidence="21" id="KW-1185">Reference proteome</keyword>
<dbReference type="PANTHER" id="PTHR34848">
    <property type="match status" value="1"/>
</dbReference>
<evidence type="ECO:0000256" key="7">
    <source>
        <dbReference type="ARBA" id="ARBA00007490"/>
    </source>
</evidence>
<accession>A0A1M6CEH9</accession>
<dbReference type="Pfam" id="PF02283">
    <property type="entry name" value="CobU"/>
    <property type="match status" value="1"/>
</dbReference>
<feature type="binding site" evidence="19">
    <location>
        <begin position="7"/>
        <end position="14"/>
    </location>
    <ligand>
        <name>GTP</name>
        <dbReference type="ChEBI" id="CHEBI:37565"/>
    </ligand>
</feature>
<comment type="function">
    <text evidence="4">Catalyzes ATP-dependent phosphorylation of adenosylcobinamide and addition of GMP to adenosylcobinamide phosphate.</text>
</comment>
<dbReference type="PANTHER" id="PTHR34848:SF1">
    <property type="entry name" value="BIFUNCTIONAL ADENOSYLCOBALAMIN BIOSYNTHESIS PROTEIN COBU"/>
    <property type="match status" value="1"/>
</dbReference>
<dbReference type="Gene3D" id="3.40.50.300">
    <property type="entry name" value="P-loop containing nucleotide triphosphate hydrolases"/>
    <property type="match status" value="1"/>
</dbReference>
<gene>
    <name evidence="20" type="ORF">SAMN02745725_00685</name>
</gene>
<evidence type="ECO:0000256" key="5">
    <source>
        <dbReference type="ARBA" id="ARBA00004692"/>
    </source>
</evidence>
<proteinExistence type="inferred from homology"/>
<evidence type="ECO:0000256" key="9">
    <source>
        <dbReference type="ARBA" id="ARBA00012523"/>
    </source>
</evidence>
<protein>
    <recommendedName>
        <fullName evidence="16">Adenosylcobinamide kinase</fullName>
        <ecNumber evidence="8">2.7.1.156</ecNumber>
        <ecNumber evidence="9">2.7.7.62</ecNumber>
    </recommendedName>
    <alternativeName>
        <fullName evidence="17">Adenosylcobinamide-phosphate guanylyltransferase</fullName>
    </alternativeName>
</protein>
<evidence type="ECO:0000256" key="2">
    <source>
        <dbReference type="ARBA" id="ARBA00000711"/>
    </source>
</evidence>
<feature type="active site" description="GMP-histidine intermediate" evidence="18">
    <location>
        <position position="49"/>
    </location>
</feature>
<keyword evidence="15 19" id="KW-0342">GTP-binding</keyword>
<dbReference type="GO" id="GO:0005524">
    <property type="term" value="F:ATP binding"/>
    <property type="evidence" value="ECO:0007669"/>
    <property type="project" value="UniProtKB-KW"/>
</dbReference>
<comment type="catalytic activity">
    <reaction evidence="1">
        <text>adenosylcob(III)inamide + ATP = adenosylcob(III)inamide phosphate + ADP + H(+)</text>
        <dbReference type="Rhea" id="RHEA:15769"/>
        <dbReference type="ChEBI" id="CHEBI:2480"/>
        <dbReference type="ChEBI" id="CHEBI:15378"/>
        <dbReference type="ChEBI" id="CHEBI:30616"/>
        <dbReference type="ChEBI" id="CHEBI:58502"/>
        <dbReference type="ChEBI" id="CHEBI:456216"/>
        <dbReference type="EC" id="2.7.1.156"/>
    </reaction>
</comment>
<evidence type="ECO:0000313" key="20">
    <source>
        <dbReference type="EMBL" id="SHI59386.1"/>
    </source>
</evidence>
<evidence type="ECO:0000256" key="12">
    <source>
        <dbReference type="ARBA" id="ARBA00022741"/>
    </source>
</evidence>
<dbReference type="CDD" id="cd00544">
    <property type="entry name" value="CobU"/>
    <property type="match status" value="1"/>
</dbReference>
<comment type="catalytic activity">
    <reaction evidence="2">
        <text>adenosylcob(III)inamide phosphate + GTP + H(+) = adenosylcob(III)inamide-GDP + diphosphate</text>
        <dbReference type="Rhea" id="RHEA:22712"/>
        <dbReference type="ChEBI" id="CHEBI:15378"/>
        <dbReference type="ChEBI" id="CHEBI:33019"/>
        <dbReference type="ChEBI" id="CHEBI:37565"/>
        <dbReference type="ChEBI" id="CHEBI:58502"/>
        <dbReference type="ChEBI" id="CHEBI:60487"/>
        <dbReference type="EC" id="2.7.7.62"/>
    </reaction>
</comment>
<feature type="binding site" evidence="19">
    <location>
        <position position="82"/>
    </location>
    <ligand>
        <name>GTP</name>
        <dbReference type="ChEBI" id="CHEBI:37565"/>
    </ligand>
</feature>
<dbReference type="GO" id="GO:0009236">
    <property type="term" value="P:cobalamin biosynthetic process"/>
    <property type="evidence" value="ECO:0007669"/>
    <property type="project" value="UniProtKB-UniPathway"/>
</dbReference>
<dbReference type="InterPro" id="IPR003203">
    <property type="entry name" value="CobU/CobP"/>
</dbReference>
<reference evidence="20 21" key="1">
    <citation type="submission" date="2016-11" db="EMBL/GenBank/DDBJ databases">
        <authorList>
            <person name="Jaros S."/>
            <person name="Januszkiewicz K."/>
            <person name="Wedrychowicz H."/>
        </authorList>
    </citation>
    <scope>NUCLEOTIDE SEQUENCE [LARGE SCALE GENOMIC DNA]</scope>
    <source>
        <strain evidence="20 21">DSM 14809</strain>
    </source>
</reference>
<evidence type="ECO:0000256" key="19">
    <source>
        <dbReference type="PIRSR" id="PIRSR006135-2"/>
    </source>
</evidence>
<evidence type="ECO:0000256" key="4">
    <source>
        <dbReference type="ARBA" id="ARBA00003889"/>
    </source>
</evidence>
<evidence type="ECO:0000256" key="6">
    <source>
        <dbReference type="ARBA" id="ARBA00005159"/>
    </source>
</evidence>
<keyword evidence="11 20" id="KW-0808">Transferase</keyword>
<keyword evidence="13 20" id="KW-0418">Kinase</keyword>
<evidence type="ECO:0000256" key="14">
    <source>
        <dbReference type="ARBA" id="ARBA00022840"/>
    </source>
</evidence>
<evidence type="ECO:0000256" key="15">
    <source>
        <dbReference type="ARBA" id="ARBA00023134"/>
    </source>
</evidence>
<evidence type="ECO:0000313" key="21">
    <source>
        <dbReference type="Proteomes" id="UP000184185"/>
    </source>
</evidence>
<evidence type="ECO:0000256" key="11">
    <source>
        <dbReference type="ARBA" id="ARBA00022679"/>
    </source>
</evidence>
<keyword evidence="20" id="KW-0548">Nucleotidyltransferase</keyword>
<dbReference type="GO" id="GO:0008820">
    <property type="term" value="F:cobinamide phosphate guanylyltransferase activity"/>
    <property type="evidence" value="ECO:0007669"/>
    <property type="project" value="UniProtKB-EC"/>
</dbReference>
<dbReference type="InterPro" id="IPR027417">
    <property type="entry name" value="P-loop_NTPase"/>
</dbReference>
<feature type="binding site" evidence="19">
    <location>
        <position position="62"/>
    </location>
    <ligand>
        <name>GTP</name>
        <dbReference type="ChEBI" id="CHEBI:37565"/>
    </ligand>
</feature>
<sequence>MITLIYGGSSSGKSAYAEDYVCQSNCKNRYYLATMQAQDDESLERIERHRSLRAGKEFITLEQPYDIANTIKTSEDCIILLECMSNLVANEMFRDGKVNSESYTVDKIIKDIKTLDEKVSQLVIVSNDVFEDGLEYDDYTKEYLRALGKINAEIARMADKSVEVVVGIGVER</sequence>
<comment type="pathway">
    <text evidence="6">Cofactor biosynthesis; adenosylcobalamin biosynthesis; adenosylcobalamin from cob(II)yrinate a,c-diamide: step 5/7.</text>
</comment>
<comment type="pathway">
    <text evidence="5">Cofactor biosynthesis; adenosylcobalamin biosynthesis; adenosylcobalamin from cob(II)yrinate a,c-diamide: step 6/7.</text>
</comment>
<keyword evidence="12 19" id="KW-0547">Nucleotide-binding</keyword>
<dbReference type="OrthoDB" id="9799422at2"/>
<dbReference type="UniPathway" id="UPA00148">
    <property type="reaction ID" value="UER00236"/>
</dbReference>
<evidence type="ECO:0000256" key="16">
    <source>
        <dbReference type="ARBA" id="ARBA00029570"/>
    </source>
</evidence>
<dbReference type="EMBL" id="FQYQ01000003">
    <property type="protein sequence ID" value="SHI59386.1"/>
    <property type="molecule type" value="Genomic_DNA"/>
</dbReference>
<keyword evidence="10" id="KW-0169">Cobalamin biosynthesis</keyword>
<comment type="catalytic activity">
    <reaction evidence="3">
        <text>adenosylcob(III)inamide + GTP = adenosylcob(III)inamide phosphate + GDP + H(+)</text>
        <dbReference type="Rhea" id="RHEA:15765"/>
        <dbReference type="ChEBI" id="CHEBI:2480"/>
        <dbReference type="ChEBI" id="CHEBI:15378"/>
        <dbReference type="ChEBI" id="CHEBI:37565"/>
        <dbReference type="ChEBI" id="CHEBI:58189"/>
        <dbReference type="ChEBI" id="CHEBI:58502"/>
        <dbReference type="EC" id="2.7.1.156"/>
    </reaction>
</comment>
<dbReference type="GO" id="GO:0005525">
    <property type="term" value="F:GTP binding"/>
    <property type="evidence" value="ECO:0007669"/>
    <property type="project" value="UniProtKB-KW"/>
</dbReference>
<evidence type="ECO:0000256" key="3">
    <source>
        <dbReference type="ARBA" id="ARBA00001522"/>
    </source>
</evidence>
<dbReference type="EC" id="2.7.7.62" evidence="9"/>